<evidence type="ECO:0000313" key="3">
    <source>
        <dbReference type="Proteomes" id="UP001150941"/>
    </source>
</evidence>
<feature type="compositionally biased region" description="Acidic residues" evidence="1">
    <location>
        <begin position="262"/>
        <end position="275"/>
    </location>
</feature>
<feature type="region of interest" description="Disordered" evidence="1">
    <location>
        <begin position="227"/>
        <end position="394"/>
    </location>
</feature>
<reference evidence="2" key="1">
    <citation type="submission" date="2022-11" db="EMBL/GenBank/DDBJ databases">
        <authorList>
            <person name="Petersen C."/>
        </authorList>
    </citation>
    <scope>NUCLEOTIDE SEQUENCE</scope>
    <source>
        <strain evidence="2">IBT 19713</strain>
    </source>
</reference>
<evidence type="ECO:0000256" key="1">
    <source>
        <dbReference type="SAM" id="MobiDB-lite"/>
    </source>
</evidence>
<reference evidence="2" key="2">
    <citation type="journal article" date="2023" name="IMA Fungus">
        <title>Comparative genomic study of the Penicillium genus elucidates a diverse pangenome and 15 lateral gene transfer events.</title>
        <authorList>
            <person name="Petersen C."/>
            <person name="Sorensen T."/>
            <person name="Nielsen M.R."/>
            <person name="Sondergaard T.E."/>
            <person name="Sorensen J.L."/>
            <person name="Fitzpatrick D.A."/>
            <person name="Frisvad J.C."/>
            <person name="Nielsen K.L."/>
        </authorList>
    </citation>
    <scope>NUCLEOTIDE SEQUENCE</scope>
    <source>
        <strain evidence="2">IBT 19713</strain>
    </source>
</reference>
<feature type="compositionally biased region" description="Basic and acidic residues" evidence="1">
    <location>
        <begin position="156"/>
        <end position="172"/>
    </location>
</feature>
<evidence type="ECO:0000313" key="2">
    <source>
        <dbReference type="EMBL" id="KAJ5246400.1"/>
    </source>
</evidence>
<feature type="compositionally biased region" description="Basic and acidic residues" evidence="1">
    <location>
        <begin position="11"/>
        <end position="48"/>
    </location>
</feature>
<feature type="compositionally biased region" description="Acidic residues" evidence="1">
    <location>
        <begin position="187"/>
        <end position="196"/>
    </location>
</feature>
<name>A0A9W9TWQ9_9EURO</name>
<dbReference type="Proteomes" id="UP001150941">
    <property type="component" value="Unassembled WGS sequence"/>
</dbReference>
<comment type="caution">
    <text evidence="2">The sequence shown here is derived from an EMBL/GenBank/DDBJ whole genome shotgun (WGS) entry which is preliminary data.</text>
</comment>
<proteinExistence type="predicted"/>
<sequence length="394" mass="43295">MPRTLPWLLEPKPKGRVKGESTPRKRVKRESAPDIDATPKKEPASPESKDFLRSCMIIPPLNPFLFFRRWAALTGTTLSAQTPPTSPHDHVLPKRLDKDDGWIMVEDEFYTVAQSFTQHLHHAEYVRRKKEAKAQTATAIAAIERPTDGRTPVPKELQRKKDAEALRERQKTGLEQIGVPGVRTDEAQDEEEDDDAWAGTHLHGLMTSPRKSRSLVGMHTMKSSTRAAAGFGQTSQSSNNGRGDGIPLPSSSPQADAHVIEILDETASEEDDLDADVQLLATPTARRKAGNAVESSRASSIPDDCNIKNERPAPIAFDTSGSRRAMGSGKQTKSRVQMLFDELDELPEPSESSQSISDKDTHSTSVNLSTKASSSDNNLASSKSRFKNVPTFIV</sequence>
<dbReference type="GeneID" id="83197983"/>
<dbReference type="OrthoDB" id="5374569at2759"/>
<feature type="region of interest" description="Disordered" evidence="1">
    <location>
        <begin position="1"/>
        <end position="48"/>
    </location>
</feature>
<dbReference type="RefSeq" id="XP_058333821.1">
    <property type="nucleotide sequence ID" value="XM_058470680.1"/>
</dbReference>
<protein>
    <submittedName>
        <fullName evidence="2">Uncharacterized protein</fullName>
    </submittedName>
</protein>
<accession>A0A9W9TWQ9</accession>
<gene>
    <name evidence="2" type="ORF">N7468_001383</name>
</gene>
<dbReference type="EMBL" id="JAPQKS010000002">
    <property type="protein sequence ID" value="KAJ5246400.1"/>
    <property type="molecule type" value="Genomic_DNA"/>
</dbReference>
<keyword evidence="3" id="KW-1185">Reference proteome</keyword>
<organism evidence="2 3">
    <name type="scientific">Penicillium chermesinum</name>
    <dbReference type="NCBI Taxonomy" id="63820"/>
    <lineage>
        <taxon>Eukaryota</taxon>
        <taxon>Fungi</taxon>
        <taxon>Dikarya</taxon>
        <taxon>Ascomycota</taxon>
        <taxon>Pezizomycotina</taxon>
        <taxon>Eurotiomycetes</taxon>
        <taxon>Eurotiomycetidae</taxon>
        <taxon>Eurotiales</taxon>
        <taxon>Aspergillaceae</taxon>
        <taxon>Penicillium</taxon>
    </lineage>
</organism>
<feature type="compositionally biased region" description="Polar residues" evidence="1">
    <location>
        <begin position="227"/>
        <end position="241"/>
    </location>
</feature>
<feature type="compositionally biased region" description="Low complexity" evidence="1">
    <location>
        <begin position="371"/>
        <end position="383"/>
    </location>
</feature>
<dbReference type="AlphaFoldDB" id="A0A9W9TWQ9"/>
<feature type="region of interest" description="Disordered" evidence="1">
    <location>
        <begin position="140"/>
        <end position="214"/>
    </location>
</feature>